<organism evidence="3 4">
    <name type="scientific">Variovorax guangxiensis</name>
    <dbReference type="NCBI Taxonomy" id="1775474"/>
    <lineage>
        <taxon>Bacteria</taxon>
        <taxon>Pseudomonadati</taxon>
        <taxon>Pseudomonadota</taxon>
        <taxon>Betaproteobacteria</taxon>
        <taxon>Burkholderiales</taxon>
        <taxon>Comamonadaceae</taxon>
        <taxon>Variovorax</taxon>
    </lineage>
</organism>
<gene>
    <name evidence="3" type="ORF">EAH82_21030</name>
</gene>
<feature type="region of interest" description="Disordered" evidence="1">
    <location>
        <begin position="59"/>
        <end position="99"/>
    </location>
</feature>
<dbReference type="PANTHER" id="PTHR37957:SF1">
    <property type="entry name" value="PHYTASE-LIKE DOMAIN-CONTAINING PROTEIN"/>
    <property type="match status" value="1"/>
</dbReference>
<dbReference type="InterPro" id="IPR027372">
    <property type="entry name" value="Phytase-like_dom"/>
</dbReference>
<comment type="caution">
    <text evidence="3">The sequence shown here is derived from an EMBL/GenBank/DDBJ whole genome shotgun (WGS) entry which is preliminary data.</text>
</comment>
<reference evidence="3 4" key="1">
    <citation type="journal article" date="2019" name="Environ. Microbiol.">
        <title>Species interactions and distinct microbial communities in high Arctic permafrost affected cryosols are associated with the CH4 and CO2 gas fluxes.</title>
        <authorList>
            <person name="Altshuler I."/>
            <person name="Hamel J."/>
            <person name="Turney S."/>
            <person name="Magnuson E."/>
            <person name="Levesque R."/>
            <person name="Greer C."/>
            <person name="Whyte L.G."/>
        </authorList>
    </citation>
    <scope>NUCLEOTIDE SEQUENCE [LARGE SCALE GENOMIC DNA]</scope>
    <source>
        <strain evidence="3 4">S06.C</strain>
    </source>
</reference>
<proteinExistence type="predicted"/>
<dbReference type="RefSeq" id="WP_140845165.1">
    <property type="nucleotide sequence ID" value="NZ_RCZI01000011.1"/>
</dbReference>
<dbReference type="OrthoDB" id="384721at2"/>
<dbReference type="AlphaFoldDB" id="A0A502DAX9"/>
<sequence length="545" mass="57865">MNDNNEKNEASGCEMVAAPAALDNLNVGRRGVLRSGMGVTAFSLLGASTALLSACGGGGDDGGAATPPAPAPAPPVTAPPPAAPPPAPETPPAETPVTAPTLTGRAVLPADSFVAGPTSGQYVSGGDYTRATTTYGYTFPFVDKQPMQGFSALVPGPFPGMFYAMQDNGFGGRNASPDALLHIYAVRFDFDKGAVVPAHFQTGAVLASFTPDSYVRLNDPNRKLGYATVADMTTYPGASVSPSNQSLPVDPRIIAGRLLTGYDVDPESLQIDAQGNFWIGDEFGPFLLHFDKQGRLLSREVQVPNLRKLGGNPVVQTSNNPYLQYTPALANLGGSGGLESMAINASRTKLYGMFEKEVSGDDARNRVINVYDLATQKFELTPFIYRVNTGQRINGDGNLETEIYTPNDMVAINDTEFLVMEKDSGAGDARTGKFAASGTSRNAARFKRVFKIDLTKVDSAGYLIKEEVVDLMALSDPKKLGGDATIDGVFTFPMECVEVVTIVDAHTLMFVNDNNYPGGSPSRATNKPDDNEFIRVRLPKPLALP</sequence>
<dbReference type="PANTHER" id="PTHR37957">
    <property type="entry name" value="BLR7070 PROTEIN"/>
    <property type="match status" value="1"/>
</dbReference>
<accession>A0A502DAX9</accession>
<evidence type="ECO:0000313" key="3">
    <source>
        <dbReference type="EMBL" id="TPG22847.1"/>
    </source>
</evidence>
<dbReference type="Pfam" id="PF13449">
    <property type="entry name" value="Phytase-like"/>
    <property type="match status" value="1"/>
</dbReference>
<name>A0A502DAX9_9BURK</name>
<feature type="domain" description="Phytase-like" evidence="2">
    <location>
        <begin position="145"/>
        <end position="516"/>
    </location>
</feature>
<dbReference type="EMBL" id="RCZI01000011">
    <property type="protein sequence ID" value="TPG22847.1"/>
    <property type="molecule type" value="Genomic_DNA"/>
</dbReference>
<dbReference type="Proteomes" id="UP000319212">
    <property type="component" value="Unassembled WGS sequence"/>
</dbReference>
<evidence type="ECO:0000313" key="4">
    <source>
        <dbReference type="Proteomes" id="UP000319212"/>
    </source>
</evidence>
<protein>
    <submittedName>
        <fullName evidence="3">PEP-CTERM sorting domain-containing protein</fullName>
    </submittedName>
</protein>
<evidence type="ECO:0000256" key="1">
    <source>
        <dbReference type="SAM" id="MobiDB-lite"/>
    </source>
</evidence>
<feature type="compositionally biased region" description="Pro residues" evidence="1">
    <location>
        <begin position="67"/>
        <end position="94"/>
    </location>
</feature>
<evidence type="ECO:0000259" key="2">
    <source>
        <dbReference type="Pfam" id="PF13449"/>
    </source>
</evidence>